<dbReference type="GO" id="GO:0015386">
    <property type="term" value="F:potassium:proton antiporter activity"/>
    <property type="evidence" value="ECO:0007669"/>
    <property type="project" value="TreeGrafter"/>
</dbReference>
<dbReference type="AlphaFoldDB" id="A0A7S3PWP7"/>
<evidence type="ECO:0000256" key="1">
    <source>
        <dbReference type="ARBA" id="ARBA00004651"/>
    </source>
</evidence>
<feature type="compositionally biased region" description="Basic and acidic residues" evidence="5">
    <location>
        <begin position="542"/>
        <end position="559"/>
    </location>
</feature>
<keyword evidence="6" id="KW-1133">Transmembrane helix</keyword>
<evidence type="ECO:0000256" key="5">
    <source>
        <dbReference type="SAM" id="MobiDB-lite"/>
    </source>
</evidence>
<gene>
    <name evidence="7" type="ORF">CDEB00056_LOCUS2513</name>
</gene>
<keyword evidence="3" id="KW-1003">Cell membrane</keyword>
<evidence type="ECO:0000313" key="7">
    <source>
        <dbReference type="EMBL" id="CAE0457672.1"/>
    </source>
</evidence>
<feature type="transmembrane region" description="Helical" evidence="6">
    <location>
        <begin position="185"/>
        <end position="209"/>
    </location>
</feature>
<evidence type="ECO:0000256" key="6">
    <source>
        <dbReference type="SAM" id="Phobius"/>
    </source>
</evidence>
<keyword evidence="4" id="KW-0406">Ion transport</keyword>
<comment type="subcellular location">
    <subcellularLocation>
        <location evidence="1">Cell membrane</location>
        <topology evidence="1">Multi-pass membrane protein</topology>
    </subcellularLocation>
</comment>
<feature type="transmembrane region" description="Helical" evidence="6">
    <location>
        <begin position="37"/>
        <end position="58"/>
    </location>
</feature>
<feature type="compositionally biased region" description="Basic and acidic residues" evidence="5">
    <location>
        <begin position="567"/>
        <end position="589"/>
    </location>
</feature>
<evidence type="ECO:0000256" key="4">
    <source>
        <dbReference type="ARBA" id="ARBA00023065"/>
    </source>
</evidence>
<proteinExistence type="predicted"/>
<dbReference type="PANTHER" id="PTHR10110">
    <property type="entry name" value="SODIUM/HYDROGEN EXCHANGER"/>
    <property type="match status" value="1"/>
</dbReference>
<evidence type="ECO:0000256" key="3">
    <source>
        <dbReference type="ARBA" id="ARBA00022475"/>
    </source>
</evidence>
<organism evidence="7">
    <name type="scientific">Chaetoceros debilis</name>
    <dbReference type="NCBI Taxonomy" id="122233"/>
    <lineage>
        <taxon>Eukaryota</taxon>
        <taxon>Sar</taxon>
        <taxon>Stramenopiles</taxon>
        <taxon>Ochrophyta</taxon>
        <taxon>Bacillariophyta</taxon>
        <taxon>Coscinodiscophyceae</taxon>
        <taxon>Chaetocerotophycidae</taxon>
        <taxon>Chaetocerotales</taxon>
        <taxon>Chaetocerotaceae</taxon>
        <taxon>Chaetoceros</taxon>
    </lineage>
</organism>
<feature type="transmembrane region" description="Helical" evidence="6">
    <location>
        <begin position="110"/>
        <end position="133"/>
    </location>
</feature>
<keyword evidence="6" id="KW-0812">Transmembrane</keyword>
<dbReference type="GO" id="GO:0015385">
    <property type="term" value="F:sodium:proton antiporter activity"/>
    <property type="evidence" value="ECO:0007669"/>
    <property type="project" value="InterPro"/>
</dbReference>
<sequence length="589" mass="66435">MYLLNRRFNDEECVVQVMATFVTAYLTFYVAEPVLHTSGVIAVVICGITTRAFARMLIQDHEMMKKFWLLVEHILNTLLFILGGVLWGMVISNVDPPHLVESFGLQEWGFLVVIFIMMTIVRFFLFSVFYPIISRIGTKSCWQEMVFQSFGGLRGAVGIALALALDSEVANDTVLIDPRRDPTHLLFGFTGGIALLTLLVNGVLAGPVLKSLGLNRSSKERTRIVDSYGEHLRKSTIEQMIILLGRDHYSNIDIRTIQNSVPFLKKLTYHELRFAVRTVKDNTPLYEYSQPHLSLFEDILSKDEYKKLEAISVVELYQRFRTAAARIAMQSASSAFSLTSSSHSVVDKEEFSAQLKELRLVFVDVLKSTQFAQIANGQIDARRGMVLFALDRGVASAEDEASSNLPLDEWKACLNATRRFSKFKVDETNLHLVTGFVEAHEEAQASFRRDFCDSRAILSPAEKQVMEESKSQIQAAKSVFDKIAPDTMRDVMSLQLASALLNNAAILIGKYVKEGLLKPVEAESYLEDFQESLEELEEEEELLSKSVKEEHEEHKKAAEAWDEEAVKEENKNGNKKKAEAFKDDEIADA</sequence>
<keyword evidence="2" id="KW-0813">Transport</keyword>
<accession>A0A7S3PWP7</accession>
<dbReference type="GO" id="GO:0051453">
    <property type="term" value="P:regulation of intracellular pH"/>
    <property type="evidence" value="ECO:0007669"/>
    <property type="project" value="TreeGrafter"/>
</dbReference>
<feature type="transmembrane region" description="Helical" evidence="6">
    <location>
        <begin position="70"/>
        <end position="90"/>
    </location>
</feature>
<feature type="region of interest" description="Disordered" evidence="5">
    <location>
        <begin position="537"/>
        <end position="589"/>
    </location>
</feature>
<dbReference type="PANTHER" id="PTHR10110:SF86">
    <property type="entry name" value="SODIUM_HYDROGEN EXCHANGER 7"/>
    <property type="match status" value="1"/>
</dbReference>
<evidence type="ECO:0008006" key="8">
    <source>
        <dbReference type="Google" id="ProtNLM"/>
    </source>
</evidence>
<dbReference type="GO" id="GO:0005886">
    <property type="term" value="C:plasma membrane"/>
    <property type="evidence" value="ECO:0007669"/>
    <property type="project" value="UniProtKB-SubCell"/>
</dbReference>
<dbReference type="GO" id="GO:0098719">
    <property type="term" value="P:sodium ion import across plasma membrane"/>
    <property type="evidence" value="ECO:0007669"/>
    <property type="project" value="TreeGrafter"/>
</dbReference>
<dbReference type="EMBL" id="HBIO01003645">
    <property type="protein sequence ID" value="CAE0457672.1"/>
    <property type="molecule type" value="Transcribed_RNA"/>
</dbReference>
<dbReference type="InterPro" id="IPR018422">
    <property type="entry name" value="Cation/H_exchanger_CPA1"/>
</dbReference>
<keyword evidence="6" id="KW-0472">Membrane</keyword>
<evidence type="ECO:0000256" key="2">
    <source>
        <dbReference type="ARBA" id="ARBA00022448"/>
    </source>
</evidence>
<protein>
    <recommendedName>
        <fullName evidence="8">Cation/H+ exchanger domain-containing protein</fullName>
    </recommendedName>
</protein>
<name>A0A7S3PWP7_9STRA</name>
<reference evidence="7" key="1">
    <citation type="submission" date="2021-01" db="EMBL/GenBank/DDBJ databases">
        <authorList>
            <person name="Corre E."/>
            <person name="Pelletier E."/>
            <person name="Niang G."/>
            <person name="Scheremetjew M."/>
            <person name="Finn R."/>
            <person name="Kale V."/>
            <person name="Holt S."/>
            <person name="Cochrane G."/>
            <person name="Meng A."/>
            <person name="Brown T."/>
            <person name="Cohen L."/>
        </authorList>
    </citation>
    <scope>NUCLEOTIDE SEQUENCE</scope>
    <source>
        <strain evidence="7">MM31A-1</strain>
    </source>
</reference>